<dbReference type="AlphaFoldDB" id="A0A0B7MU56"/>
<proteinExistence type="predicted"/>
<protein>
    <submittedName>
        <fullName evidence="2">Uncharacterized protein</fullName>
    </submittedName>
</protein>
<accession>A0A0B7MU56</accession>
<dbReference type="EMBL" id="LN718751">
    <property type="protein sequence ID" value="CEP06810.1"/>
    <property type="molecule type" value="Genomic_DNA"/>
</dbReference>
<reference evidence="2 3" key="1">
    <citation type="submission" date="2014-09" db="EMBL/GenBank/DDBJ databases">
        <authorList>
            <person name="Ellenberger Sabrina"/>
        </authorList>
    </citation>
    <scope>NUCLEOTIDE SEQUENCE [LARGE SCALE GENOMIC DNA]</scope>
    <source>
        <strain evidence="2 3">CBS 412.66</strain>
    </source>
</reference>
<evidence type="ECO:0000313" key="2">
    <source>
        <dbReference type="EMBL" id="CEP06810.1"/>
    </source>
</evidence>
<feature type="region of interest" description="Disordered" evidence="1">
    <location>
        <begin position="105"/>
        <end position="132"/>
    </location>
</feature>
<organism evidence="2 3">
    <name type="scientific">Parasitella parasitica</name>
    <dbReference type="NCBI Taxonomy" id="35722"/>
    <lineage>
        <taxon>Eukaryota</taxon>
        <taxon>Fungi</taxon>
        <taxon>Fungi incertae sedis</taxon>
        <taxon>Mucoromycota</taxon>
        <taxon>Mucoromycotina</taxon>
        <taxon>Mucoromycetes</taxon>
        <taxon>Mucorales</taxon>
        <taxon>Mucorineae</taxon>
        <taxon>Mucoraceae</taxon>
        <taxon>Parasitella</taxon>
    </lineage>
</organism>
<dbReference type="Proteomes" id="UP000054107">
    <property type="component" value="Unassembled WGS sequence"/>
</dbReference>
<dbReference type="OrthoDB" id="2281255at2759"/>
<keyword evidence="3" id="KW-1185">Reference proteome</keyword>
<evidence type="ECO:0000313" key="3">
    <source>
        <dbReference type="Proteomes" id="UP000054107"/>
    </source>
</evidence>
<evidence type="ECO:0000256" key="1">
    <source>
        <dbReference type="SAM" id="MobiDB-lite"/>
    </source>
</evidence>
<sequence>MTPKNGELCKSRLHEAGLEVVHVTELGITNPIAMGMDVVARDPLTYRSYMDVIPDSLPSNSFSAASILPSSSSLASISLSSSSPASILPSSSSLASISLSSSSPASISPSSSSPASSSTSASSPLSASTSPALLPIKPTKEAILDLIVTLTSSTQPQTNADLYELHETATNAEIIKLITRHIPAAKDIKRATITEWLKKTPILMPLDKRKRNGKKVVRSRAIWILRESQQVQAVASLFNAPTYIKTVQQGTAATIGYARKSPSGETAATRTRLLT</sequence>
<gene>
    <name evidence="2" type="primary">PARPA_00056.1 scaffold 248</name>
</gene>
<name>A0A0B7MU56_9FUNG</name>